<dbReference type="SUPFAM" id="SSF101790">
    <property type="entry name" value="Aminomethyltransferase beta-barrel domain"/>
    <property type="match status" value="1"/>
</dbReference>
<dbReference type="EMBL" id="LKMD01000100">
    <property type="protein sequence ID" value="PIB02609.1"/>
    <property type="molecule type" value="Genomic_DNA"/>
</dbReference>
<dbReference type="PIRSF" id="PIRSF006487">
    <property type="entry name" value="GcvT"/>
    <property type="match status" value="1"/>
</dbReference>
<dbReference type="SUPFAM" id="SSF103025">
    <property type="entry name" value="Folate-binding domain"/>
    <property type="match status" value="1"/>
</dbReference>
<comment type="catalytic activity">
    <reaction evidence="10 12">
        <text>N(6)-[(R)-S(8)-aminomethyldihydrolipoyl]-L-lysyl-[protein] + (6S)-5,6,7,8-tetrahydrofolate = N(6)-[(R)-dihydrolipoyl]-L-lysyl-[protein] + (6R)-5,10-methylene-5,6,7,8-tetrahydrofolate + NH4(+)</text>
        <dbReference type="Rhea" id="RHEA:16945"/>
        <dbReference type="Rhea" id="RHEA-COMP:10475"/>
        <dbReference type="Rhea" id="RHEA-COMP:10492"/>
        <dbReference type="ChEBI" id="CHEBI:15636"/>
        <dbReference type="ChEBI" id="CHEBI:28938"/>
        <dbReference type="ChEBI" id="CHEBI:57453"/>
        <dbReference type="ChEBI" id="CHEBI:83100"/>
        <dbReference type="ChEBI" id="CHEBI:83143"/>
        <dbReference type="EC" id="2.1.2.10"/>
    </reaction>
</comment>
<keyword evidence="8 12" id="KW-0496">Mitochondrion</keyword>
<evidence type="ECO:0000256" key="6">
    <source>
        <dbReference type="ARBA" id="ARBA00022679"/>
    </source>
</evidence>
<dbReference type="Gene3D" id="2.40.30.110">
    <property type="entry name" value="Aminomethyltransferase beta-barrel domains"/>
    <property type="match status" value="1"/>
</dbReference>
<dbReference type="InterPro" id="IPR027266">
    <property type="entry name" value="TrmE/GcvT-like"/>
</dbReference>
<evidence type="ECO:0000256" key="5">
    <source>
        <dbReference type="ARBA" id="ARBA00022576"/>
    </source>
</evidence>
<comment type="similarity">
    <text evidence="2 12">Belongs to the GcvT family.</text>
</comment>
<evidence type="ECO:0000256" key="7">
    <source>
        <dbReference type="ARBA" id="ARBA00022946"/>
    </source>
</evidence>
<protein>
    <recommendedName>
        <fullName evidence="4 12">Aminomethyltransferase</fullName>
        <ecNumber evidence="4 12">2.1.2.10</ecNumber>
    </recommendedName>
    <alternativeName>
        <fullName evidence="9 12">Glycine cleavage system T protein</fullName>
    </alternativeName>
</protein>
<dbReference type="InterPro" id="IPR006223">
    <property type="entry name" value="GcvT"/>
</dbReference>
<evidence type="ECO:0000256" key="4">
    <source>
        <dbReference type="ARBA" id="ARBA00012616"/>
    </source>
</evidence>
<comment type="subcellular location">
    <subcellularLocation>
        <location evidence="1 12">Mitochondrion</location>
    </subcellularLocation>
</comment>
<comment type="subunit">
    <text evidence="3 12">The glycine cleavage system is composed of four proteins: P, T, L and H.</text>
</comment>
<dbReference type="Gene3D" id="3.30.1360.120">
    <property type="entry name" value="Probable tRNA modification gtpase trme, domain 1"/>
    <property type="match status" value="1"/>
</dbReference>
<dbReference type="Pfam" id="PF08669">
    <property type="entry name" value="GCV_T_C"/>
    <property type="match status" value="1"/>
</dbReference>
<dbReference type="Proteomes" id="UP001302367">
    <property type="component" value="Chromosome 1"/>
</dbReference>
<dbReference type="FunFam" id="4.10.1250.10:FF:000002">
    <property type="entry name" value="Aminomethyltransferase"/>
    <property type="match status" value="1"/>
</dbReference>
<evidence type="ECO:0000313" key="15">
    <source>
        <dbReference type="EMBL" id="PIB02609.1"/>
    </source>
</evidence>
<evidence type="ECO:0000256" key="2">
    <source>
        <dbReference type="ARBA" id="ARBA00008609"/>
    </source>
</evidence>
<dbReference type="EMBL" id="CP134184">
    <property type="protein sequence ID" value="WPA95790.1"/>
    <property type="molecule type" value="Genomic_DNA"/>
</dbReference>
<dbReference type="PANTHER" id="PTHR43757:SF2">
    <property type="entry name" value="AMINOMETHYLTRANSFERASE, MITOCHONDRIAL"/>
    <property type="match status" value="1"/>
</dbReference>
<evidence type="ECO:0000256" key="10">
    <source>
        <dbReference type="ARBA" id="ARBA00047665"/>
    </source>
</evidence>
<dbReference type="GO" id="GO:0005739">
    <property type="term" value="C:mitochondrion"/>
    <property type="evidence" value="ECO:0007669"/>
    <property type="project" value="UniProtKB-SubCell"/>
</dbReference>
<reference evidence="16 18" key="2">
    <citation type="submission" date="2023-09" db="EMBL/GenBank/DDBJ databases">
        <title>Complete-Gapless Cercospora beticola genome.</title>
        <authorList>
            <person name="Wyatt N.A."/>
            <person name="Spanner R.E."/>
            <person name="Bolton M.D."/>
        </authorList>
    </citation>
    <scope>NUCLEOTIDE SEQUENCE [LARGE SCALE GENOMIC DNA]</scope>
    <source>
        <strain evidence="16">Cb09-40</strain>
    </source>
</reference>
<evidence type="ECO:0000259" key="14">
    <source>
        <dbReference type="Pfam" id="PF08669"/>
    </source>
</evidence>
<keyword evidence="18" id="KW-1185">Reference proteome</keyword>
<keyword evidence="7 12" id="KW-0809">Transit peptide</keyword>
<evidence type="ECO:0000313" key="16">
    <source>
        <dbReference type="EMBL" id="WPA95790.1"/>
    </source>
</evidence>
<name>A0A2G5ICV6_CERBT</name>
<evidence type="ECO:0000256" key="1">
    <source>
        <dbReference type="ARBA" id="ARBA00004173"/>
    </source>
</evidence>
<evidence type="ECO:0000256" key="3">
    <source>
        <dbReference type="ARBA" id="ARBA00011690"/>
    </source>
</evidence>
<dbReference type="NCBIfam" id="TIGR00528">
    <property type="entry name" value="gcvT"/>
    <property type="match status" value="1"/>
</dbReference>
<gene>
    <name evidence="15" type="ORF">CB0940_00374</name>
    <name evidence="16" type="ORF">RHO25_000393</name>
</gene>
<dbReference type="GO" id="GO:0004047">
    <property type="term" value="F:aminomethyltransferase activity"/>
    <property type="evidence" value="ECO:0007669"/>
    <property type="project" value="UniProtKB-EC"/>
</dbReference>
<evidence type="ECO:0000256" key="12">
    <source>
        <dbReference type="RuleBase" id="RU003981"/>
    </source>
</evidence>
<dbReference type="InterPro" id="IPR013977">
    <property type="entry name" value="GcvT_C"/>
</dbReference>
<dbReference type="InterPro" id="IPR006222">
    <property type="entry name" value="GCVT_N"/>
</dbReference>
<keyword evidence="6 12" id="KW-0808">Transferase</keyword>
<keyword evidence="5 12" id="KW-0032">Aminotransferase</keyword>
<evidence type="ECO:0000313" key="17">
    <source>
        <dbReference type="Proteomes" id="UP000230605"/>
    </source>
</evidence>
<dbReference type="GO" id="GO:0005960">
    <property type="term" value="C:glycine cleavage complex"/>
    <property type="evidence" value="ECO:0007669"/>
    <property type="project" value="InterPro"/>
</dbReference>
<dbReference type="GO" id="GO:0032259">
    <property type="term" value="P:methylation"/>
    <property type="evidence" value="ECO:0007669"/>
    <property type="project" value="UniProtKB-KW"/>
</dbReference>
<proteinExistence type="inferred from homology"/>
<evidence type="ECO:0000256" key="8">
    <source>
        <dbReference type="ARBA" id="ARBA00023128"/>
    </source>
</evidence>
<dbReference type="AlphaFoldDB" id="A0A2G5ICV6"/>
<dbReference type="EC" id="2.1.2.10" evidence="4 12"/>
<dbReference type="Gene3D" id="4.10.1250.10">
    <property type="entry name" value="Aminomethyltransferase fragment"/>
    <property type="match status" value="1"/>
</dbReference>
<dbReference type="FunFam" id="3.30.70.1400:FF:000001">
    <property type="entry name" value="Aminomethyltransferase"/>
    <property type="match status" value="1"/>
</dbReference>
<dbReference type="GO" id="GO:0006546">
    <property type="term" value="P:glycine catabolic process"/>
    <property type="evidence" value="ECO:0007669"/>
    <property type="project" value="InterPro"/>
</dbReference>
<reference evidence="15 17" key="1">
    <citation type="submission" date="2015-10" db="EMBL/GenBank/DDBJ databases">
        <title>The cercosporin biosynthetic gene cluster was horizontally transferred to several fungal lineages and shown to be expanded in Cercospora beticola based on microsynteny with recipient genomes.</title>
        <authorList>
            <person name="De Jonge R."/>
            <person name="Ebert M.K."/>
            <person name="Suttle J.C."/>
            <person name="Jurick Ii W.M."/>
            <person name="Secor G.A."/>
            <person name="Thomma B.P."/>
            <person name="Van De Peer Y."/>
            <person name="Bolton M.D."/>
        </authorList>
    </citation>
    <scope>NUCLEOTIDE SEQUENCE [LARGE SCALE GENOMIC DNA]</scope>
    <source>
        <strain evidence="15 17">09-40</strain>
    </source>
</reference>
<evidence type="ECO:0000256" key="11">
    <source>
        <dbReference type="PIRSR" id="PIRSR006487-1"/>
    </source>
</evidence>
<dbReference type="InterPro" id="IPR029043">
    <property type="entry name" value="GcvT/YgfZ_C"/>
</dbReference>
<evidence type="ECO:0000313" key="18">
    <source>
        <dbReference type="Proteomes" id="UP001302367"/>
    </source>
</evidence>
<dbReference type="Gene3D" id="3.30.70.1400">
    <property type="entry name" value="Aminomethyltransferase beta-barrel domains"/>
    <property type="match status" value="1"/>
</dbReference>
<dbReference type="FunFam" id="2.40.30.110:FF:000002">
    <property type="entry name" value="Aminomethyltransferase"/>
    <property type="match status" value="1"/>
</dbReference>
<dbReference type="Proteomes" id="UP000230605">
    <property type="component" value="Chromosome 1"/>
</dbReference>
<evidence type="ECO:0000259" key="13">
    <source>
        <dbReference type="Pfam" id="PF01571"/>
    </source>
</evidence>
<sequence>MAASRTASRAVLPLRNALSASRTTGRAAVATAVSSRSITTKSTRPQHGEVKAKTFFTSSFVQQKRAESSSASPAPQMYTESSPGRTALYDLHLEHDAKMVPFGGYSMPVQYSDLSVGESHAWTREKASLFDVGHMVQYHVEGPGAEAFLESLTPSGLKELPVGQSTLSTLLLPQTGGIGDDCIITRLEAGPKHLFYMVTNAGCREKDYNYLSSAISNWDNTVNPVVSLRHLEADKQPYGLIALQGPLSGEILQSALAPNCKVDLSKWYFGNLKYITLNLPSGESLPIVASRGGYTGEDGFELSIHPSQTVEVTKFLLETGTPDRLRFAGLGARDSLRLEAGMCLYGHDLDDTTTPVEAALSWVIPKSRRSGERANFNGAETIVPQITPKKEGGVGVTRRRVGFVVEGAPAREGAEVMDKDGQVIGRITSGCPSPTLKKNIAMGYIKDGQHKAGTEVQVKVRGKARKAVVSKMPFVPAKYHKEALSPA</sequence>
<evidence type="ECO:0000256" key="9">
    <source>
        <dbReference type="ARBA" id="ARBA00031395"/>
    </source>
</evidence>
<organism evidence="15 17">
    <name type="scientific">Cercospora beticola</name>
    <name type="common">Sugarbeet leaf spot fungus</name>
    <dbReference type="NCBI Taxonomy" id="122368"/>
    <lineage>
        <taxon>Eukaryota</taxon>
        <taxon>Fungi</taxon>
        <taxon>Dikarya</taxon>
        <taxon>Ascomycota</taxon>
        <taxon>Pezizomycotina</taxon>
        <taxon>Dothideomycetes</taxon>
        <taxon>Dothideomycetidae</taxon>
        <taxon>Mycosphaerellales</taxon>
        <taxon>Mycosphaerellaceae</taxon>
        <taxon>Cercospora</taxon>
    </lineage>
</organism>
<comment type="function">
    <text evidence="12">The glycine cleavage system catalyzes the degradation of glycine.</text>
</comment>
<feature type="binding site" evidence="11">
    <location>
        <position position="301"/>
    </location>
    <ligand>
        <name>substrate</name>
    </ligand>
</feature>
<accession>A0A2G5ICV6</accession>
<dbReference type="InterPro" id="IPR028896">
    <property type="entry name" value="GcvT/YgfZ/DmdA"/>
</dbReference>
<dbReference type="PANTHER" id="PTHR43757">
    <property type="entry name" value="AMINOMETHYLTRANSFERASE"/>
    <property type="match status" value="1"/>
</dbReference>
<dbReference type="OrthoDB" id="10263536at2759"/>
<feature type="domain" description="GCVT N-terminal" evidence="13">
    <location>
        <begin position="88"/>
        <end position="366"/>
    </location>
</feature>
<dbReference type="Pfam" id="PF01571">
    <property type="entry name" value="GCV_T"/>
    <property type="match status" value="1"/>
</dbReference>
<dbReference type="GO" id="GO:0008168">
    <property type="term" value="F:methyltransferase activity"/>
    <property type="evidence" value="ECO:0007669"/>
    <property type="project" value="UniProtKB-KW"/>
</dbReference>
<dbReference type="GO" id="GO:0008483">
    <property type="term" value="F:transaminase activity"/>
    <property type="evidence" value="ECO:0007669"/>
    <property type="project" value="UniProtKB-KW"/>
</dbReference>
<feature type="domain" description="Aminomethyltransferase C-terminal" evidence="14">
    <location>
        <begin position="398"/>
        <end position="475"/>
    </location>
</feature>
<keyword evidence="15" id="KW-0489">Methyltransferase</keyword>